<comment type="caution">
    <text evidence="2">The sequence shown here is derived from an EMBL/GenBank/DDBJ whole genome shotgun (WGS) entry which is preliminary data.</text>
</comment>
<evidence type="ECO:0008006" key="4">
    <source>
        <dbReference type="Google" id="ProtNLM"/>
    </source>
</evidence>
<feature type="signal peptide" evidence="1">
    <location>
        <begin position="1"/>
        <end position="15"/>
    </location>
</feature>
<dbReference type="NCBIfam" id="TIGR04312">
    <property type="entry name" value="choice_anch_B"/>
    <property type="match status" value="1"/>
</dbReference>
<dbReference type="AlphaFoldDB" id="A0A8S4Q749"/>
<name>A0A8S4Q749_OWEFU</name>
<dbReference type="OrthoDB" id="2099887at2759"/>
<dbReference type="PANTHER" id="PTHR38787:SF3">
    <property type="entry name" value="REGULATORY P DOMAIN-CONTAINING PROTEIN"/>
    <property type="match status" value="1"/>
</dbReference>
<keyword evidence="3" id="KW-1185">Reference proteome</keyword>
<gene>
    <name evidence="2" type="ORF">OFUS_LOCUS25453</name>
</gene>
<reference evidence="2" key="1">
    <citation type="submission" date="2022-03" db="EMBL/GenBank/DDBJ databases">
        <authorList>
            <person name="Martin C."/>
        </authorList>
    </citation>
    <scope>NUCLEOTIDE SEQUENCE</scope>
</reference>
<accession>A0A8S4Q749</accession>
<feature type="chain" id="PRO_5035866829" description="Choice-of-anchor B family protein" evidence="1">
    <location>
        <begin position="16"/>
        <end position="517"/>
    </location>
</feature>
<dbReference type="Proteomes" id="UP000749559">
    <property type="component" value="Unassembled WGS sequence"/>
</dbReference>
<organism evidence="2 3">
    <name type="scientific">Owenia fusiformis</name>
    <name type="common">Polychaete worm</name>
    <dbReference type="NCBI Taxonomy" id="6347"/>
    <lineage>
        <taxon>Eukaryota</taxon>
        <taxon>Metazoa</taxon>
        <taxon>Spiralia</taxon>
        <taxon>Lophotrochozoa</taxon>
        <taxon>Annelida</taxon>
        <taxon>Polychaeta</taxon>
        <taxon>Sedentaria</taxon>
        <taxon>Canalipalpata</taxon>
        <taxon>Sabellida</taxon>
        <taxon>Oweniida</taxon>
        <taxon>Oweniidae</taxon>
        <taxon>Owenia</taxon>
    </lineage>
</organism>
<evidence type="ECO:0000313" key="3">
    <source>
        <dbReference type="Proteomes" id="UP000749559"/>
    </source>
</evidence>
<evidence type="ECO:0000256" key="1">
    <source>
        <dbReference type="SAM" id="SignalP"/>
    </source>
</evidence>
<proteinExistence type="predicted"/>
<dbReference type="GO" id="GO:0005576">
    <property type="term" value="C:extracellular region"/>
    <property type="evidence" value="ECO:0007669"/>
    <property type="project" value="TreeGrafter"/>
</dbReference>
<dbReference type="SUPFAM" id="SSF101908">
    <property type="entry name" value="Putative isomerase YbhE"/>
    <property type="match status" value="1"/>
</dbReference>
<dbReference type="PANTHER" id="PTHR38787">
    <property type="entry name" value="REGULATORY P DOMAIN-CONTAINING PROTEIN"/>
    <property type="match status" value="1"/>
</dbReference>
<evidence type="ECO:0000313" key="2">
    <source>
        <dbReference type="EMBL" id="CAH1801686.1"/>
    </source>
</evidence>
<dbReference type="InterPro" id="IPR027589">
    <property type="entry name" value="Choice_anch_B"/>
</dbReference>
<keyword evidence="1" id="KW-0732">Signal</keyword>
<dbReference type="EMBL" id="CAIIXF020000012">
    <property type="protein sequence ID" value="CAH1801686.1"/>
    <property type="molecule type" value="Genomic_DNA"/>
</dbReference>
<sequence>MMLTFVVLLAVGATAHPSCRYSEWDAWTQCTPNALCQSQRTQSLESYTSKTVSGVYQDQGRMNGEAMMEHKKRLWAGPNPLRTARESITGAAVDCTGGYASGFRCQNVNLQSFLSLQDLAGSGNTDGPSERGNDLWGWTDPTNNDEYVIMGLDDGTSFVRITDPVNPVVVAFLPTATVPSQWRDMKVVNDHAYIVSEAVGHGMQVFDLTRLRGQTDMGDVEVDFHYTEIGNTHNIVSNPASNTVFLVGSTDDSQACLAGLHMVDVSSPKNPLFAGCYWEDGYTHDAQCHIYNGPDTDYVGREICYNYNEDQLTIVDVTSKANPVTISTSGYPLATYTHQGWITEDHTMILLDDELDERDTFLDGNTVTYLWDVRDLDNPVIVGDYTAAHEAIDHNQYIRGSRVYQANYEVGLRILEIDQATPSLTEIGYFDVDDTSTGGTMEFQGAWTGYPYFASGNVPVSSIGYGLFIVRPDSMAMTETYQAGLNGTEQRERQLVAGDPSSCVAVKETRYCKASCH</sequence>
<protein>
    <recommendedName>
        <fullName evidence="4">Choice-of-anchor B family protein</fullName>
    </recommendedName>
</protein>